<feature type="transmembrane region" description="Helical" evidence="8">
    <location>
        <begin position="415"/>
        <end position="437"/>
    </location>
</feature>
<gene>
    <name evidence="9" type="ORF">ACFPRA_21465</name>
</gene>
<proteinExistence type="inferred from homology"/>
<evidence type="ECO:0000256" key="5">
    <source>
        <dbReference type="ARBA" id="ARBA00022692"/>
    </source>
</evidence>
<dbReference type="PRINTS" id="PR00175">
    <property type="entry name" value="NAALASMPORT"/>
</dbReference>
<dbReference type="PROSITE" id="PS00873">
    <property type="entry name" value="NA_ALANINE_SYMP"/>
    <property type="match status" value="1"/>
</dbReference>
<keyword evidence="10" id="KW-1185">Reference proteome</keyword>
<evidence type="ECO:0000256" key="8">
    <source>
        <dbReference type="RuleBase" id="RU363064"/>
    </source>
</evidence>
<evidence type="ECO:0000256" key="3">
    <source>
        <dbReference type="ARBA" id="ARBA00022448"/>
    </source>
</evidence>
<evidence type="ECO:0000313" key="9">
    <source>
        <dbReference type="EMBL" id="MFC5591458.1"/>
    </source>
</evidence>
<protein>
    <submittedName>
        <fullName evidence="9">Alanine/glycine:cation symporter family protein</fullName>
    </submittedName>
</protein>
<evidence type="ECO:0000313" key="10">
    <source>
        <dbReference type="Proteomes" id="UP001596109"/>
    </source>
</evidence>
<keyword evidence="7 8" id="KW-0472">Membrane</keyword>
<comment type="caution">
    <text evidence="9">The sequence shown here is derived from an EMBL/GenBank/DDBJ whole genome shotgun (WGS) entry which is preliminary data.</text>
</comment>
<feature type="transmembrane region" description="Helical" evidence="8">
    <location>
        <begin position="141"/>
        <end position="160"/>
    </location>
</feature>
<keyword evidence="6 8" id="KW-1133">Transmembrane helix</keyword>
<name>A0ABW0TRJ1_9BACL</name>
<feature type="transmembrane region" description="Helical" evidence="8">
    <location>
        <begin position="232"/>
        <end position="255"/>
    </location>
</feature>
<feature type="transmembrane region" description="Helical" evidence="8">
    <location>
        <begin position="294"/>
        <end position="317"/>
    </location>
</feature>
<sequence length="502" mass="54384">MLIEFLQKINGMIWNIYFIYFFLAMGAVFTILTRFVQIAHFKDMLKLLFSSKATDSGISSFQAISMSLAGRIGTGNVAGVATAIALGGPGAVFWMWVTAFLGSATAYIENSLGQIYKSKVDGEYRGGMPFYIKKGLGLRKLGLVVAFATIIGNGFFLMTIQSNTISVAWTSALGVSPILTGIFIATLFGVIIIGGVKRIAKASEILVPVSGVLYIVICAILLALNWSYVDDVFLLIIKSAFGLEATFGGLIGSAVSWGVQRGVFSNGAGHGMETFEGSAAEVNHPAEQGLVNAFAVYIDTWVVCSATAFMILITGMYNVEGAGVANIPGVGAGAEFVQLAFESKFTGFGAIFLAITLFFFCFTTMTAYYYKTETCFAYIKEDLNLGDTSTFRLIVQFIILIFAFVGTIITMETAWAFGDLAIGSMAYVNVIVLMLLLKPALKTLQDYKTQKRNKVEVMTFDPVKLGIKGADYWEEVAGRQNSSNHYEEEVSSKVYGDKVLSN</sequence>
<comment type="similarity">
    <text evidence="2 8">Belongs to the alanine or glycine:cation symporter (AGCS) (TC 2.A.25) family.</text>
</comment>
<evidence type="ECO:0000256" key="6">
    <source>
        <dbReference type="ARBA" id="ARBA00022989"/>
    </source>
</evidence>
<keyword evidence="5 8" id="KW-0812">Transmembrane</keyword>
<reference evidence="10" key="1">
    <citation type="journal article" date="2019" name="Int. J. Syst. Evol. Microbiol.">
        <title>The Global Catalogue of Microorganisms (GCM) 10K type strain sequencing project: providing services to taxonomists for standard genome sequencing and annotation.</title>
        <authorList>
            <consortium name="The Broad Institute Genomics Platform"/>
            <consortium name="The Broad Institute Genome Sequencing Center for Infectious Disease"/>
            <person name="Wu L."/>
            <person name="Ma J."/>
        </authorList>
    </citation>
    <scope>NUCLEOTIDE SEQUENCE [LARGE SCALE GENOMIC DNA]</scope>
    <source>
        <strain evidence="10">CGMCC 4.1434</strain>
    </source>
</reference>
<keyword evidence="8" id="KW-0769">Symport</keyword>
<accession>A0ABW0TRJ1</accession>
<evidence type="ECO:0000256" key="2">
    <source>
        <dbReference type="ARBA" id="ARBA00009261"/>
    </source>
</evidence>
<dbReference type="NCBIfam" id="TIGR00835">
    <property type="entry name" value="agcS"/>
    <property type="match status" value="1"/>
</dbReference>
<dbReference type="Gene3D" id="1.20.1740.10">
    <property type="entry name" value="Amino acid/polyamine transporter I"/>
    <property type="match status" value="1"/>
</dbReference>
<keyword evidence="4 8" id="KW-1003">Cell membrane</keyword>
<dbReference type="Pfam" id="PF01235">
    <property type="entry name" value="Na_Ala_symp"/>
    <property type="match status" value="1"/>
</dbReference>
<feature type="transmembrane region" description="Helical" evidence="8">
    <location>
        <begin position="348"/>
        <end position="370"/>
    </location>
</feature>
<dbReference type="InterPro" id="IPR001463">
    <property type="entry name" value="Na/Ala_symport"/>
</dbReference>
<evidence type="ECO:0000256" key="7">
    <source>
        <dbReference type="ARBA" id="ARBA00023136"/>
    </source>
</evidence>
<dbReference type="RefSeq" id="WP_381439279.1">
    <property type="nucleotide sequence ID" value="NZ_JBHSNO010000016.1"/>
</dbReference>
<dbReference type="Proteomes" id="UP001596109">
    <property type="component" value="Unassembled WGS sequence"/>
</dbReference>
<dbReference type="EMBL" id="JBHSNO010000016">
    <property type="protein sequence ID" value="MFC5591458.1"/>
    <property type="molecule type" value="Genomic_DNA"/>
</dbReference>
<feature type="transmembrane region" description="Helical" evidence="8">
    <location>
        <begin position="205"/>
        <end position="226"/>
    </location>
</feature>
<evidence type="ECO:0000256" key="4">
    <source>
        <dbReference type="ARBA" id="ARBA00022475"/>
    </source>
</evidence>
<keyword evidence="3 8" id="KW-0813">Transport</keyword>
<feature type="transmembrane region" description="Helical" evidence="8">
    <location>
        <begin position="172"/>
        <end position="193"/>
    </location>
</feature>
<feature type="transmembrane region" description="Helical" evidence="8">
    <location>
        <begin position="12"/>
        <end position="36"/>
    </location>
</feature>
<feature type="transmembrane region" description="Helical" evidence="8">
    <location>
        <begin position="391"/>
        <end position="409"/>
    </location>
</feature>
<dbReference type="PANTHER" id="PTHR30330:SF7">
    <property type="entry name" value="SODIUM_PROTON-DEPENDENT ALANINE CARRIER PROTEIN YRBD-RELATED"/>
    <property type="match status" value="1"/>
</dbReference>
<dbReference type="PANTHER" id="PTHR30330">
    <property type="entry name" value="AGSS FAMILY TRANSPORTER, SODIUM-ALANINE"/>
    <property type="match status" value="1"/>
</dbReference>
<organism evidence="9 10">
    <name type="scientific">Sporosarcina soli</name>
    <dbReference type="NCBI Taxonomy" id="334736"/>
    <lineage>
        <taxon>Bacteria</taxon>
        <taxon>Bacillati</taxon>
        <taxon>Bacillota</taxon>
        <taxon>Bacilli</taxon>
        <taxon>Bacillales</taxon>
        <taxon>Caryophanaceae</taxon>
        <taxon>Sporosarcina</taxon>
    </lineage>
</organism>
<comment type="subcellular location">
    <subcellularLocation>
        <location evidence="1 8">Cell membrane</location>
        <topology evidence="1 8">Multi-pass membrane protein</topology>
    </subcellularLocation>
</comment>
<evidence type="ECO:0000256" key="1">
    <source>
        <dbReference type="ARBA" id="ARBA00004651"/>
    </source>
</evidence>